<dbReference type="InterPro" id="IPR001841">
    <property type="entry name" value="Znf_RING"/>
</dbReference>
<comment type="pathway">
    <text evidence="1">Protein modification; protein ubiquitination.</text>
</comment>
<dbReference type="Gene3D" id="3.30.40.10">
    <property type="entry name" value="Zinc/RING finger domain, C3HC4 (zinc finger)"/>
    <property type="match status" value="1"/>
</dbReference>
<dbReference type="Pfam" id="PF12678">
    <property type="entry name" value="zf-rbx1"/>
    <property type="match status" value="1"/>
</dbReference>
<dbReference type="GO" id="GO:0008270">
    <property type="term" value="F:zinc ion binding"/>
    <property type="evidence" value="ECO:0007669"/>
    <property type="project" value="UniProtKB-KW"/>
</dbReference>
<dbReference type="OrthoDB" id="3801175at2759"/>
<evidence type="ECO:0000256" key="2">
    <source>
        <dbReference type="ARBA" id="ARBA00022723"/>
    </source>
</evidence>
<evidence type="ECO:0000256" key="6">
    <source>
        <dbReference type="PROSITE-ProRule" id="PRU00175"/>
    </source>
</evidence>
<evidence type="ECO:0000256" key="3">
    <source>
        <dbReference type="ARBA" id="ARBA00022771"/>
    </source>
</evidence>
<dbReference type="AlphaFoldDB" id="A0A2T2P1V9"/>
<dbReference type="PANTHER" id="PTHR22763">
    <property type="entry name" value="RING ZINC FINGER PROTEIN"/>
    <property type="match status" value="1"/>
</dbReference>
<dbReference type="GO" id="GO:0061630">
    <property type="term" value="F:ubiquitin protein ligase activity"/>
    <property type="evidence" value="ECO:0007669"/>
    <property type="project" value="TreeGrafter"/>
</dbReference>
<reference evidence="8 9" key="1">
    <citation type="journal article" date="2018" name="Front. Microbiol.">
        <title>Genome-Wide Analysis of Corynespora cassiicola Leaf Fall Disease Putative Effectors.</title>
        <authorList>
            <person name="Lopez D."/>
            <person name="Ribeiro S."/>
            <person name="Label P."/>
            <person name="Fumanal B."/>
            <person name="Venisse J.S."/>
            <person name="Kohler A."/>
            <person name="de Oliveira R.R."/>
            <person name="Labutti K."/>
            <person name="Lipzen A."/>
            <person name="Lail K."/>
            <person name="Bauer D."/>
            <person name="Ohm R.A."/>
            <person name="Barry K.W."/>
            <person name="Spatafora J."/>
            <person name="Grigoriev I.V."/>
            <person name="Martin F.M."/>
            <person name="Pujade-Renaud V."/>
        </authorList>
    </citation>
    <scope>NUCLEOTIDE SEQUENCE [LARGE SCALE GENOMIC DNA]</scope>
    <source>
        <strain evidence="8 9">Philippines</strain>
    </source>
</reference>
<evidence type="ECO:0000256" key="5">
    <source>
        <dbReference type="ARBA" id="ARBA00022833"/>
    </source>
</evidence>
<keyword evidence="5" id="KW-0862">Zinc</keyword>
<name>A0A2T2P1V9_CORCC</name>
<dbReference type="GO" id="GO:0043161">
    <property type="term" value="P:proteasome-mediated ubiquitin-dependent protein catabolic process"/>
    <property type="evidence" value="ECO:0007669"/>
    <property type="project" value="TreeGrafter"/>
</dbReference>
<evidence type="ECO:0000259" key="7">
    <source>
        <dbReference type="PROSITE" id="PS50089"/>
    </source>
</evidence>
<keyword evidence="2" id="KW-0479">Metal-binding</keyword>
<feature type="domain" description="RING-type" evidence="7">
    <location>
        <begin position="32"/>
        <end position="85"/>
    </location>
</feature>
<dbReference type="EMBL" id="KZ678130">
    <property type="protein sequence ID" value="PSN71670.1"/>
    <property type="molecule type" value="Genomic_DNA"/>
</dbReference>
<sequence>MPQTYLIKDQFIELGLSSISSSKIKASDYQDCPICLNQFQSATSCTASESKGEDKGVSIKACGHTFHYSCLKTWLEKQRTCPMCRHELFQYNSLPEIVRAYKIPMPDGRFNIISRGVFARQNAAILQRSGKNAQKEYIRRAQRIFVRNYRDSATGAITTFSEVTPDTIDAPRWRRALH</sequence>
<dbReference type="SMART" id="SM00184">
    <property type="entry name" value="RING"/>
    <property type="match status" value="1"/>
</dbReference>
<dbReference type="InterPro" id="IPR024766">
    <property type="entry name" value="Znf_RING_H2"/>
</dbReference>
<dbReference type="GO" id="GO:0016567">
    <property type="term" value="P:protein ubiquitination"/>
    <property type="evidence" value="ECO:0007669"/>
    <property type="project" value="UniProtKB-UniPathway"/>
</dbReference>
<organism evidence="8 9">
    <name type="scientific">Corynespora cassiicola Philippines</name>
    <dbReference type="NCBI Taxonomy" id="1448308"/>
    <lineage>
        <taxon>Eukaryota</taxon>
        <taxon>Fungi</taxon>
        <taxon>Dikarya</taxon>
        <taxon>Ascomycota</taxon>
        <taxon>Pezizomycotina</taxon>
        <taxon>Dothideomycetes</taxon>
        <taxon>Pleosporomycetidae</taxon>
        <taxon>Pleosporales</taxon>
        <taxon>Corynesporascaceae</taxon>
        <taxon>Corynespora</taxon>
    </lineage>
</organism>
<keyword evidence="3 6" id="KW-0863">Zinc-finger</keyword>
<evidence type="ECO:0000256" key="1">
    <source>
        <dbReference type="ARBA" id="ARBA00004906"/>
    </source>
</evidence>
<dbReference type="InterPro" id="IPR050731">
    <property type="entry name" value="HRD1_E3_ubiq-ligases"/>
</dbReference>
<dbReference type="Proteomes" id="UP000240883">
    <property type="component" value="Unassembled WGS sequence"/>
</dbReference>
<evidence type="ECO:0000313" key="9">
    <source>
        <dbReference type="Proteomes" id="UP000240883"/>
    </source>
</evidence>
<evidence type="ECO:0000313" key="8">
    <source>
        <dbReference type="EMBL" id="PSN71670.1"/>
    </source>
</evidence>
<dbReference type="PANTHER" id="PTHR22763:SF162">
    <property type="entry name" value="TRANSMEMBRANE E3 UBIQUITIN-PROTEIN LIGASE 1"/>
    <property type="match status" value="1"/>
</dbReference>
<proteinExistence type="predicted"/>
<dbReference type="GO" id="GO:0012505">
    <property type="term" value="C:endomembrane system"/>
    <property type="evidence" value="ECO:0007669"/>
    <property type="project" value="TreeGrafter"/>
</dbReference>
<dbReference type="PROSITE" id="PS50089">
    <property type="entry name" value="ZF_RING_2"/>
    <property type="match status" value="1"/>
</dbReference>
<dbReference type="UniPathway" id="UPA00143"/>
<keyword evidence="9" id="KW-1185">Reference proteome</keyword>
<gene>
    <name evidence="8" type="ORF">BS50DRAFT_629813</name>
</gene>
<dbReference type="SUPFAM" id="SSF57850">
    <property type="entry name" value="RING/U-box"/>
    <property type="match status" value="1"/>
</dbReference>
<dbReference type="STRING" id="1448308.A0A2T2P1V9"/>
<evidence type="ECO:0000256" key="4">
    <source>
        <dbReference type="ARBA" id="ARBA00022786"/>
    </source>
</evidence>
<keyword evidence="4" id="KW-0833">Ubl conjugation pathway</keyword>
<protein>
    <recommendedName>
        <fullName evidence="7">RING-type domain-containing protein</fullName>
    </recommendedName>
</protein>
<accession>A0A2T2P1V9</accession>
<dbReference type="InterPro" id="IPR013083">
    <property type="entry name" value="Znf_RING/FYVE/PHD"/>
</dbReference>